<evidence type="ECO:0000256" key="5">
    <source>
        <dbReference type="ARBA" id="ARBA00023186"/>
    </source>
</evidence>
<dbReference type="InterPro" id="IPR016148">
    <property type="entry name" value="Pili_assmbl_chaperone_C"/>
</dbReference>
<feature type="domain" description="Pili assembly chaperone N-terminal" evidence="7">
    <location>
        <begin position="21"/>
        <end position="139"/>
    </location>
</feature>
<comment type="similarity">
    <text evidence="2">Belongs to the periplasmic pilus chaperone family.</text>
</comment>
<evidence type="ECO:0000313" key="9">
    <source>
        <dbReference type="EMBL" id="MBK4716954.1"/>
    </source>
</evidence>
<organism evidence="9 10">
    <name type="scientific">Tenebrionibacter intestinalis</name>
    <dbReference type="NCBI Taxonomy" id="2799638"/>
    <lineage>
        <taxon>Bacteria</taxon>
        <taxon>Pseudomonadati</taxon>
        <taxon>Pseudomonadota</taxon>
        <taxon>Gammaproteobacteria</taxon>
        <taxon>Enterobacterales</taxon>
        <taxon>Enterobacteriaceae</taxon>
        <taxon>Tenebrionibacter/Tenebrionicola group</taxon>
        <taxon>Tenebrionibacter</taxon>
    </lineage>
</organism>
<dbReference type="InterPro" id="IPR036316">
    <property type="entry name" value="Pili_assmbl_chap_C_dom_sf"/>
</dbReference>
<dbReference type="GO" id="GO:0030288">
    <property type="term" value="C:outer membrane-bounded periplasmic space"/>
    <property type="evidence" value="ECO:0007669"/>
    <property type="project" value="InterPro"/>
</dbReference>
<evidence type="ECO:0000256" key="6">
    <source>
        <dbReference type="SAM" id="SignalP"/>
    </source>
</evidence>
<dbReference type="RefSeq" id="WP_238715231.1">
    <property type="nucleotide sequence ID" value="NZ_JAEPBH010000066.1"/>
</dbReference>
<reference evidence="9" key="1">
    <citation type="submission" date="2021-01" db="EMBL/GenBank/DDBJ databases">
        <title>Intestinitalea alba gen. nov., sp. nov., a novel genus of the family Enterobacteriaceae, isolated from the gut of the plastic-eating mealworm Tenebrio molitor L.</title>
        <authorList>
            <person name="Yang Y."/>
        </authorList>
    </citation>
    <scope>NUCLEOTIDE SEQUENCE</scope>
    <source>
        <strain evidence="9">BIT-L3</strain>
    </source>
</reference>
<evidence type="ECO:0000256" key="1">
    <source>
        <dbReference type="ARBA" id="ARBA00004418"/>
    </source>
</evidence>
<evidence type="ECO:0000256" key="2">
    <source>
        <dbReference type="ARBA" id="ARBA00007399"/>
    </source>
</evidence>
<keyword evidence="5" id="KW-0143">Chaperone</keyword>
<dbReference type="InterPro" id="IPR008962">
    <property type="entry name" value="PapD-like_sf"/>
</dbReference>
<dbReference type="InterPro" id="IPR050643">
    <property type="entry name" value="Periplasmic_pilus_chap"/>
</dbReference>
<dbReference type="PRINTS" id="PR00969">
    <property type="entry name" value="CHAPERONPILI"/>
</dbReference>
<evidence type="ECO:0000256" key="3">
    <source>
        <dbReference type="ARBA" id="ARBA00022729"/>
    </source>
</evidence>
<keyword evidence="4" id="KW-0574">Periplasm</keyword>
<evidence type="ECO:0000259" key="8">
    <source>
        <dbReference type="Pfam" id="PF02753"/>
    </source>
</evidence>
<dbReference type="GO" id="GO:0071555">
    <property type="term" value="P:cell wall organization"/>
    <property type="evidence" value="ECO:0007669"/>
    <property type="project" value="InterPro"/>
</dbReference>
<name>A0A8K0V8N8_9ENTR</name>
<dbReference type="SUPFAM" id="SSF49354">
    <property type="entry name" value="PapD-like"/>
    <property type="match status" value="1"/>
</dbReference>
<dbReference type="Gene3D" id="2.60.40.10">
    <property type="entry name" value="Immunoglobulins"/>
    <property type="match status" value="2"/>
</dbReference>
<dbReference type="InterPro" id="IPR013783">
    <property type="entry name" value="Ig-like_fold"/>
</dbReference>
<dbReference type="PANTHER" id="PTHR30251">
    <property type="entry name" value="PILUS ASSEMBLY CHAPERONE"/>
    <property type="match status" value="1"/>
</dbReference>
<proteinExistence type="inferred from homology"/>
<accession>A0A8K0V8N8</accession>
<feature type="chain" id="PRO_5035453782" evidence="6">
    <location>
        <begin position="20"/>
        <end position="226"/>
    </location>
</feature>
<evidence type="ECO:0000259" key="7">
    <source>
        <dbReference type="Pfam" id="PF00345"/>
    </source>
</evidence>
<evidence type="ECO:0000313" key="10">
    <source>
        <dbReference type="Proteomes" id="UP000659047"/>
    </source>
</evidence>
<sequence>MIKLIISLLLTAVSFSAFAEGITLGATRLIYSAGKKEASIPVITTGDAGPFLIQSWVSNMDKTTGSIPFITTPPLFKIGRNDEASVRVVDIGNTLPSDRESVFLLNVRAVPAVKKEANPERMIIATQNIIKLIYRPATLNSQGAEKAINQLDVSLTRHAVKIKNPTPYAVTLVNLTVDTQHVNRPGVIMPFAELMVPLNNVPQHAKISFATINDFGGLTETRQVNL</sequence>
<dbReference type="SUPFAM" id="SSF49584">
    <property type="entry name" value="Periplasmic chaperone C-domain"/>
    <property type="match status" value="1"/>
</dbReference>
<comment type="subcellular location">
    <subcellularLocation>
        <location evidence="1">Periplasm</location>
    </subcellularLocation>
</comment>
<keyword evidence="3 6" id="KW-0732">Signal</keyword>
<dbReference type="Pfam" id="PF02753">
    <property type="entry name" value="PapD_C"/>
    <property type="match status" value="1"/>
</dbReference>
<dbReference type="Proteomes" id="UP000659047">
    <property type="component" value="Unassembled WGS sequence"/>
</dbReference>
<comment type="caution">
    <text evidence="9">The sequence shown here is derived from an EMBL/GenBank/DDBJ whole genome shotgun (WGS) entry which is preliminary data.</text>
</comment>
<feature type="signal peptide" evidence="6">
    <location>
        <begin position="1"/>
        <end position="19"/>
    </location>
</feature>
<keyword evidence="10" id="KW-1185">Reference proteome</keyword>
<dbReference type="EMBL" id="JAEPBH010000066">
    <property type="protein sequence ID" value="MBK4716954.1"/>
    <property type="molecule type" value="Genomic_DNA"/>
</dbReference>
<dbReference type="Pfam" id="PF00345">
    <property type="entry name" value="PapD_N"/>
    <property type="match status" value="1"/>
</dbReference>
<dbReference type="AlphaFoldDB" id="A0A8K0V8N8"/>
<gene>
    <name evidence="9" type="ORF">JJB97_16805</name>
</gene>
<evidence type="ECO:0000256" key="4">
    <source>
        <dbReference type="ARBA" id="ARBA00022764"/>
    </source>
</evidence>
<dbReference type="InterPro" id="IPR016147">
    <property type="entry name" value="Pili_assmbl_chaperone_N"/>
</dbReference>
<dbReference type="InterPro" id="IPR001829">
    <property type="entry name" value="Pili_assmbl_chaperone_bac"/>
</dbReference>
<feature type="domain" description="Pili assembly chaperone C-terminal" evidence="8">
    <location>
        <begin position="162"/>
        <end position="219"/>
    </location>
</feature>
<protein>
    <submittedName>
        <fullName evidence="9">Molecular chaperone</fullName>
    </submittedName>
</protein>
<dbReference type="PANTHER" id="PTHR30251:SF0">
    <property type="entry name" value="FIMBRIAL CHAPERONE PROTEIN ELFD-RELATED"/>
    <property type="match status" value="1"/>
</dbReference>